<keyword evidence="4 7" id="KW-0268">Exocytosis</keyword>
<dbReference type="FunFam" id="1.20.58.670:FF:000002">
    <property type="entry name" value="Exocyst complex component"/>
    <property type="match status" value="1"/>
</dbReference>
<dbReference type="PANTHER" id="PTHR12702:SF6">
    <property type="entry name" value="EXOCYST COMPLEX COMPONENT"/>
    <property type="match status" value="1"/>
</dbReference>
<name>A0AAN9XIE5_PSOTE</name>
<evidence type="ECO:0000256" key="1">
    <source>
        <dbReference type="ARBA" id="ARBA00004514"/>
    </source>
</evidence>
<evidence type="ECO:0000313" key="11">
    <source>
        <dbReference type="Proteomes" id="UP001386955"/>
    </source>
</evidence>
<dbReference type="PANTHER" id="PTHR12702">
    <property type="entry name" value="SEC15"/>
    <property type="match status" value="1"/>
</dbReference>
<dbReference type="Proteomes" id="UP001386955">
    <property type="component" value="Unassembled WGS sequence"/>
</dbReference>
<evidence type="ECO:0000256" key="4">
    <source>
        <dbReference type="ARBA" id="ARBA00022483"/>
    </source>
</evidence>
<keyword evidence="3 7" id="KW-0813">Transport</keyword>
<dbReference type="GO" id="GO:0009860">
    <property type="term" value="P:pollen tube growth"/>
    <property type="evidence" value="ECO:0007669"/>
    <property type="project" value="UniProtKB-ARBA"/>
</dbReference>
<dbReference type="EMBL" id="JAYMYS010000005">
    <property type="protein sequence ID" value="KAK7392993.1"/>
    <property type="molecule type" value="Genomic_DNA"/>
</dbReference>
<keyword evidence="5" id="KW-0963">Cytoplasm</keyword>
<protein>
    <recommendedName>
        <fullName evidence="7">Exocyst complex component</fullName>
    </recommendedName>
</protein>
<gene>
    <name evidence="10" type="ORF">VNO78_21443</name>
</gene>
<dbReference type="Gene3D" id="1.10.357.30">
    <property type="entry name" value="Exocyst complex subunit Sec15 C-terminal domain, N-terminal subdomain"/>
    <property type="match status" value="1"/>
</dbReference>
<comment type="subcellular location">
    <subcellularLocation>
        <location evidence="1">Cytoplasm</location>
        <location evidence="1">Cytosol</location>
    </subcellularLocation>
</comment>
<dbReference type="GO" id="GO:0016020">
    <property type="term" value="C:membrane"/>
    <property type="evidence" value="ECO:0007669"/>
    <property type="project" value="TreeGrafter"/>
</dbReference>
<feature type="domain" description="Exocyst complex subunit EXOC6/Sec15 C-terminal" evidence="8">
    <location>
        <begin position="437"/>
        <end position="790"/>
    </location>
</feature>
<dbReference type="AlphaFoldDB" id="A0AAN9XIE5"/>
<keyword evidence="11" id="KW-1185">Reference proteome</keyword>
<proteinExistence type="inferred from homology"/>
<evidence type="ECO:0000259" key="8">
    <source>
        <dbReference type="Pfam" id="PF04091"/>
    </source>
</evidence>
<dbReference type="InterPro" id="IPR007225">
    <property type="entry name" value="EXOC6/Sec15"/>
</dbReference>
<dbReference type="GO" id="GO:0009846">
    <property type="term" value="P:pollen germination"/>
    <property type="evidence" value="ECO:0007669"/>
    <property type="project" value="UniProtKB-ARBA"/>
</dbReference>
<comment type="similarity">
    <text evidence="2 7">Belongs to the SEC15 family.</text>
</comment>
<accession>A0AAN9XIE5</accession>
<evidence type="ECO:0000256" key="2">
    <source>
        <dbReference type="ARBA" id="ARBA00007944"/>
    </source>
</evidence>
<dbReference type="GO" id="GO:0000145">
    <property type="term" value="C:exocyst"/>
    <property type="evidence" value="ECO:0007669"/>
    <property type="project" value="UniProtKB-UniRule"/>
</dbReference>
<dbReference type="PIRSF" id="PIRSF025007">
    <property type="entry name" value="Sec15"/>
    <property type="match status" value="1"/>
</dbReference>
<evidence type="ECO:0000256" key="5">
    <source>
        <dbReference type="ARBA" id="ARBA00022490"/>
    </source>
</evidence>
<dbReference type="GO" id="GO:0090522">
    <property type="term" value="P:vesicle tethering involved in exocytosis"/>
    <property type="evidence" value="ECO:0007669"/>
    <property type="project" value="UniProtKB-UniRule"/>
</dbReference>
<comment type="caution">
    <text evidence="10">The sequence shown here is derived from an EMBL/GenBank/DDBJ whole genome shotgun (WGS) entry which is preliminary data.</text>
</comment>
<dbReference type="InterPro" id="IPR042044">
    <property type="entry name" value="EXOC6PINT-1/Sec15/Tip20_C_dom2"/>
</dbReference>
<dbReference type="GO" id="GO:0060321">
    <property type="term" value="P:acceptance of pollen"/>
    <property type="evidence" value="ECO:0007669"/>
    <property type="project" value="UniProtKB-ARBA"/>
</dbReference>
<dbReference type="InterPro" id="IPR048359">
    <property type="entry name" value="EXOC6_Sec15_N"/>
</dbReference>
<comment type="function">
    <text evidence="6">Component of the exocyst complex involved in the docking of exocytic vesicles with fusion sites on the plasma membrane during regulated or polarized secretion. Involved in polarized cell growth and organ morphogenesis. During cytokinesis, involved in cell plate initiation, cell plate maturation and formation of new primary cell wall.</text>
</comment>
<evidence type="ECO:0000259" key="9">
    <source>
        <dbReference type="Pfam" id="PF20651"/>
    </source>
</evidence>
<dbReference type="GO" id="GO:0006893">
    <property type="term" value="P:Golgi to plasma membrane transport"/>
    <property type="evidence" value="ECO:0007669"/>
    <property type="project" value="TreeGrafter"/>
</dbReference>
<sequence>MPANFIRGECGQNGGEALKITPFLCFSSLSLDPGVHVTMDLKTKRRGVVENGDGGEDSVMANLIANGDDVGPLVRLAFEMGRPEGLLHQLIYIVKQKEVEIEEMCRTHYEEFILAVDELRGVLVDAEELKGELQSDNFKLQQVGSALLAKLEELLESYSIRKNMTEAIEMSKNCIQVLELCVKCNSHISEGKFYSALKTLDLVEKSCAQNIPAKALKMVIERRIPVIKLHIEKKVCSEVNEWMVEIRSAAKNIGQTAIGRAVTVRQRDKEMLEQQRKAEEQSISGLEDLAYTLDSEEVEEDSVLQFDLTPLYRACHIHDCLGIREKFREYYYTNRLLQLNSDLEITSAQPFVESYQTFFAQIAGFFIVEDRVLRTTGGLLVSDQVGTLWETAVAKMTSLLEEQFSCMESAPHLLLVKDYVTLFGSTLRQYGLEIGTLLDVLDRSCDKYHLLLLEECRQQTVDVFGNDPYDQMEIKKETDYENFILSFNLQTSDIMPAFPYTAPFSSMVPDSCRIARSFIKGSVDYLSYGSHVNFFDVVRKYLDKFLIDVLNVTLLEKINSDNVTVSQLMQIAANIAVLERACDFFLRHAAQLCGIPVRLVGRPQATLTAKVILKTSRDAAFIALQNLVNTKINEFMTLTESVNWTPEETNDSGHDYIHEVIIYLDSFMSPAQQIFPLDAVYRVGSGAFEHISNSIVAAFSSDSVKRFNANVVINIEYDLQIIENFAEERFYAAGLGETYSEVSFKNCLVEARQLVDLLLSSQPENFLNPGIWEKNCYALEIKKVAAILDKFKDSPDGIFGSLANKTSKQSARKKSMDVLKKRLKDFN</sequence>
<dbReference type="Pfam" id="PF20651">
    <property type="entry name" value="EXOC6_Sec15_N"/>
    <property type="match status" value="1"/>
</dbReference>
<reference evidence="10 11" key="1">
    <citation type="submission" date="2024-01" db="EMBL/GenBank/DDBJ databases">
        <title>The genomes of 5 underutilized Papilionoideae crops provide insights into root nodulation and disease resistanc.</title>
        <authorList>
            <person name="Jiang F."/>
        </authorList>
    </citation>
    <scope>NUCLEOTIDE SEQUENCE [LARGE SCALE GENOMIC DNA]</scope>
    <source>
        <strain evidence="10">DUOXIRENSHENG_FW03</strain>
        <tissue evidence="10">Leaves</tissue>
    </source>
</reference>
<dbReference type="InterPro" id="IPR042045">
    <property type="entry name" value="EXOC6/Sec15_C_dom1"/>
</dbReference>
<evidence type="ECO:0000256" key="3">
    <source>
        <dbReference type="ARBA" id="ARBA00022448"/>
    </source>
</evidence>
<dbReference type="Pfam" id="PF04091">
    <property type="entry name" value="Sec15_C"/>
    <property type="match status" value="1"/>
</dbReference>
<organism evidence="10 11">
    <name type="scientific">Psophocarpus tetragonolobus</name>
    <name type="common">Winged bean</name>
    <name type="synonym">Dolichos tetragonolobus</name>
    <dbReference type="NCBI Taxonomy" id="3891"/>
    <lineage>
        <taxon>Eukaryota</taxon>
        <taxon>Viridiplantae</taxon>
        <taxon>Streptophyta</taxon>
        <taxon>Embryophyta</taxon>
        <taxon>Tracheophyta</taxon>
        <taxon>Spermatophyta</taxon>
        <taxon>Magnoliopsida</taxon>
        <taxon>eudicotyledons</taxon>
        <taxon>Gunneridae</taxon>
        <taxon>Pentapetalae</taxon>
        <taxon>rosids</taxon>
        <taxon>fabids</taxon>
        <taxon>Fabales</taxon>
        <taxon>Fabaceae</taxon>
        <taxon>Papilionoideae</taxon>
        <taxon>50 kb inversion clade</taxon>
        <taxon>NPAAA clade</taxon>
        <taxon>indigoferoid/millettioid clade</taxon>
        <taxon>Phaseoleae</taxon>
        <taxon>Psophocarpus</taxon>
    </lineage>
</organism>
<dbReference type="GO" id="GO:0005829">
    <property type="term" value="C:cytosol"/>
    <property type="evidence" value="ECO:0007669"/>
    <property type="project" value="UniProtKB-SubCell"/>
</dbReference>
<dbReference type="Gene3D" id="1.20.58.670">
    <property type="entry name" value="Dsl1p vesicle tethering complex, Tip20p subunit, domain D"/>
    <property type="match status" value="1"/>
</dbReference>
<dbReference type="GO" id="GO:0006886">
    <property type="term" value="P:intracellular protein transport"/>
    <property type="evidence" value="ECO:0007669"/>
    <property type="project" value="InterPro"/>
</dbReference>
<evidence type="ECO:0000313" key="10">
    <source>
        <dbReference type="EMBL" id="KAK7392993.1"/>
    </source>
</evidence>
<evidence type="ECO:0000256" key="6">
    <source>
        <dbReference type="ARBA" id="ARBA00053307"/>
    </source>
</evidence>
<dbReference type="FunFam" id="1.10.357.30:FF:000002">
    <property type="entry name" value="Exocyst complex component"/>
    <property type="match status" value="1"/>
</dbReference>
<feature type="domain" description="Exocyst complex component EXOC6/Sec15 N-terminal" evidence="9">
    <location>
        <begin position="90"/>
        <end position="258"/>
    </location>
</feature>
<evidence type="ECO:0000256" key="7">
    <source>
        <dbReference type="PIRNR" id="PIRNR025007"/>
    </source>
</evidence>
<dbReference type="InterPro" id="IPR046361">
    <property type="entry name" value="EXOC6/Sec15_C"/>
</dbReference>